<feature type="compositionally biased region" description="Low complexity" evidence="1">
    <location>
        <begin position="38"/>
        <end position="49"/>
    </location>
</feature>
<accession>A0A8J5VWI3</accession>
<evidence type="ECO:0000313" key="2">
    <source>
        <dbReference type="EMBL" id="KAG8060019.1"/>
    </source>
</evidence>
<protein>
    <submittedName>
        <fullName evidence="2">Uncharacterized protein</fullName>
    </submittedName>
</protein>
<proteinExistence type="predicted"/>
<dbReference type="Proteomes" id="UP000729402">
    <property type="component" value="Unassembled WGS sequence"/>
</dbReference>
<name>A0A8J5VWI3_ZIZPA</name>
<evidence type="ECO:0000256" key="1">
    <source>
        <dbReference type="SAM" id="MobiDB-lite"/>
    </source>
</evidence>
<gene>
    <name evidence="2" type="ORF">GUJ93_ZPchr0002g25956</name>
</gene>
<dbReference type="EMBL" id="JAAALK010000287">
    <property type="protein sequence ID" value="KAG8060019.1"/>
    <property type="molecule type" value="Genomic_DNA"/>
</dbReference>
<reference evidence="2" key="1">
    <citation type="journal article" date="2021" name="bioRxiv">
        <title>Whole Genome Assembly and Annotation of Northern Wild Rice, Zizania palustris L., Supports a Whole Genome Duplication in the Zizania Genus.</title>
        <authorList>
            <person name="Haas M."/>
            <person name="Kono T."/>
            <person name="Macchietto M."/>
            <person name="Millas R."/>
            <person name="McGilp L."/>
            <person name="Shao M."/>
            <person name="Duquette J."/>
            <person name="Hirsch C.N."/>
            <person name="Kimball J."/>
        </authorList>
    </citation>
    <scope>NUCLEOTIDE SEQUENCE</scope>
    <source>
        <tissue evidence="2">Fresh leaf tissue</tissue>
    </source>
</reference>
<sequence length="134" mass="14150">MVEVGDPGQAGAEGPQAAELEPSEPEGVGGARAIEPRASVSAGAEVVAAEDTRPQVSHSPLRASEDSSEDFVWMFEQMNSLDKSPIGGDRACSTSSSYGHECNRLEGEVATLQDCLVDTEEKALTLEDTLQEEL</sequence>
<organism evidence="2 3">
    <name type="scientific">Zizania palustris</name>
    <name type="common">Northern wild rice</name>
    <dbReference type="NCBI Taxonomy" id="103762"/>
    <lineage>
        <taxon>Eukaryota</taxon>
        <taxon>Viridiplantae</taxon>
        <taxon>Streptophyta</taxon>
        <taxon>Embryophyta</taxon>
        <taxon>Tracheophyta</taxon>
        <taxon>Spermatophyta</taxon>
        <taxon>Magnoliopsida</taxon>
        <taxon>Liliopsida</taxon>
        <taxon>Poales</taxon>
        <taxon>Poaceae</taxon>
        <taxon>BOP clade</taxon>
        <taxon>Oryzoideae</taxon>
        <taxon>Oryzeae</taxon>
        <taxon>Zizaniinae</taxon>
        <taxon>Zizania</taxon>
    </lineage>
</organism>
<reference evidence="2" key="2">
    <citation type="submission" date="2021-02" db="EMBL/GenBank/DDBJ databases">
        <authorList>
            <person name="Kimball J.A."/>
            <person name="Haas M.W."/>
            <person name="Macchietto M."/>
            <person name="Kono T."/>
            <person name="Duquette J."/>
            <person name="Shao M."/>
        </authorList>
    </citation>
    <scope>NUCLEOTIDE SEQUENCE</scope>
    <source>
        <tissue evidence="2">Fresh leaf tissue</tissue>
    </source>
</reference>
<keyword evidence="3" id="KW-1185">Reference proteome</keyword>
<evidence type="ECO:0000313" key="3">
    <source>
        <dbReference type="Proteomes" id="UP000729402"/>
    </source>
</evidence>
<feature type="region of interest" description="Disordered" evidence="1">
    <location>
        <begin position="1"/>
        <end position="67"/>
    </location>
</feature>
<comment type="caution">
    <text evidence="2">The sequence shown here is derived from an EMBL/GenBank/DDBJ whole genome shotgun (WGS) entry which is preliminary data.</text>
</comment>
<feature type="compositionally biased region" description="Low complexity" evidence="1">
    <location>
        <begin position="7"/>
        <end position="20"/>
    </location>
</feature>
<dbReference type="AlphaFoldDB" id="A0A8J5VWI3"/>